<feature type="domain" description="HTH lysR-type" evidence="5">
    <location>
        <begin position="1"/>
        <end position="59"/>
    </location>
</feature>
<dbReference type="InterPro" id="IPR036388">
    <property type="entry name" value="WH-like_DNA-bd_sf"/>
</dbReference>
<evidence type="ECO:0000259" key="5">
    <source>
        <dbReference type="PROSITE" id="PS50931"/>
    </source>
</evidence>
<proteinExistence type="inferred from homology"/>
<dbReference type="KEGG" id="chya:V22_32780"/>
<dbReference type="EMBL" id="CP036316">
    <property type="protein sequence ID" value="QDT66014.1"/>
    <property type="molecule type" value="Genomic_DNA"/>
</dbReference>
<evidence type="ECO:0000256" key="3">
    <source>
        <dbReference type="ARBA" id="ARBA00023125"/>
    </source>
</evidence>
<dbReference type="SUPFAM" id="SSF53850">
    <property type="entry name" value="Periplasmic binding protein-like II"/>
    <property type="match status" value="1"/>
</dbReference>
<keyword evidence="7" id="KW-1185">Reference proteome</keyword>
<dbReference type="GO" id="GO:0003677">
    <property type="term" value="F:DNA binding"/>
    <property type="evidence" value="ECO:0007669"/>
    <property type="project" value="UniProtKB-KW"/>
</dbReference>
<dbReference type="FunFam" id="1.10.10.10:FF:000001">
    <property type="entry name" value="LysR family transcriptional regulator"/>
    <property type="match status" value="1"/>
</dbReference>
<dbReference type="InterPro" id="IPR036390">
    <property type="entry name" value="WH_DNA-bd_sf"/>
</dbReference>
<dbReference type="CDD" id="cd05466">
    <property type="entry name" value="PBP2_LTTR_substrate"/>
    <property type="match status" value="1"/>
</dbReference>
<dbReference type="GO" id="GO:0003700">
    <property type="term" value="F:DNA-binding transcription factor activity"/>
    <property type="evidence" value="ECO:0007669"/>
    <property type="project" value="InterPro"/>
</dbReference>
<dbReference type="Proteomes" id="UP000319976">
    <property type="component" value="Chromosome"/>
</dbReference>
<dbReference type="GO" id="GO:0005829">
    <property type="term" value="C:cytosol"/>
    <property type="evidence" value="ECO:0007669"/>
    <property type="project" value="TreeGrafter"/>
</dbReference>
<sequence>MHLKDVEIFCEVAARRSFSKAAEAHRLSQSTASHAVGMLEKRLGGVQLIDRSKRPLELTAAGEIFHAGCRNLLANFRSVEDEVQRVANRVSGRLCVTSIYSAGLSRMEEAIAAFQQSYPEVEFRLEYRDPNGVYDGILSEEAHLGVVSFPREGGEFTCIPWVEQEMGVAVHPEHEFAREGQIDVIQLDGQRLIALSRSLMARRQMERWLRESHVHLEISREFDNIEAIKRSVEVGTGIAILPLETFRREVEIGTLSAITINDVEWLRPLGFVHKRHKTLSVAAKKFIELLQSDRYTGKSTESPNAVGVGAPK</sequence>
<comment type="similarity">
    <text evidence="1">Belongs to the LysR transcriptional regulatory family.</text>
</comment>
<keyword evidence="4" id="KW-0804">Transcription</keyword>
<dbReference type="InterPro" id="IPR005119">
    <property type="entry name" value="LysR_subst-bd"/>
</dbReference>
<evidence type="ECO:0000313" key="7">
    <source>
        <dbReference type="Proteomes" id="UP000319976"/>
    </source>
</evidence>
<dbReference type="Gene3D" id="1.10.10.10">
    <property type="entry name" value="Winged helix-like DNA-binding domain superfamily/Winged helix DNA-binding domain"/>
    <property type="match status" value="1"/>
</dbReference>
<evidence type="ECO:0000256" key="2">
    <source>
        <dbReference type="ARBA" id="ARBA00023015"/>
    </source>
</evidence>
<dbReference type="PROSITE" id="PS50931">
    <property type="entry name" value="HTH_LYSR"/>
    <property type="match status" value="1"/>
</dbReference>
<keyword evidence="2" id="KW-0805">Transcription regulation</keyword>
<dbReference type="InterPro" id="IPR000847">
    <property type="entry name" value="LysR_HTH_N"/>
</dbReference>
<dbReference type="PANTHER" id="PTHR30419:SF8">
    <property type="entry name" value="NITROGEN ASSIMILATION TRANSCRIPTIONAL ACTIVATOR-RELATED"/>
    <property type="match status" value="1"/>
</dbReference>
<evidence type="ECO:0000256" key="1">
    <source>
        <dbReference type="ARBA" id="ARBA00009437"/>
    </source>
</evidence>
<accession>A0A517TCB1</accession>
<dbReference type="OrthoDB" id="9785745at2"/>
<name>A0A517TCB1_9PLAN</name>
<keyword evidence="3" id="KW-0238">DNA-binding</keyword>
<dbReference type="Gene3D" id="3.40.190.290">
    <property type="match status" value="1"/>
</dbReference>
<organism evidence="6 7">
    <name type="scientific">Calycomorphotria hydatis</name>
    <dbReference type="NCBI Taxonomy" id="2528027"/>
    <lineage>
        <taxon>Bacteria</taxon>
        <taxon>Pseudomonadati</taxon>
        <taxon>Planctomycetota</taxon>
        <taxon>Planctomycetia</taxon>
        <taxon>Planctomycetales</taxon>
        <taxon>Planctomycetaceae</taxon>
        <taxon>Calycomorphotria</taxon>
    </lineage>
</organism>
<reference evidence="6 7" key="1">
    <citation type="submission" date="2019-02" db="EMBL/GenBank/DDBJ databases">
        <title>Deep-cultivation of Planctomycetes and their phenomic and genomic characterization uncovers novel biology.</title>
        <authorList>
            <person name="Wiegand S."/>
            <person name="Jogler M."/>
            <person name="Boedeker C."/>
            <person name="Pinto D."/>
            <person name="Vollmers J."/>
            <person name="Rivas-Marin E."/>
            <person name="Kohn T."/>
            <person name="Peeters S.H."/>
            <person name="Heuer A."/>
            <person name="Rast P."/>
            <person name="Oberbeckmann S."/>
            <person name="Bunk B."/>
            <person name="Jeske O."/>
            <person name="Meyerdierks A."/>
            <person name="Storesund J.E."/>
            <person name="Kallscheuer N."/>
            <person name="Luecker S."/>
            <person name="Lage O.M."/>
            <person name="Pohl T."/>
            <person name="Merkel B.J."/>
            <person name="Hornburger P."/>
            <person name="Mueller R.-W."/>
            <person name="Bruemmer F."/>
            <person name="Labrenz M."/>
            <person name="Spormann A.M."/>
            <person name="Op den Camp H."/>
            <person name="Overmann J."/>
            <person name="Amann R."/>
            <person name="Jetten M.S.M."/>
            <person name="Mascher T."/>
            <person name="Medema M.H."/>
            <person name="Devos D.P."/>
            <person name="Kaster A.-K."/>
            <person name="Ovreas L."/>
            <person name="Rohde M."/>
            <person name="Galperin M.Y."/>
            <person name="Jogler C."/>
        </authorList>
    </citation>
    <scope>NUCLEOTIDE SEQUENCE [LARGE SCALE GENOMIC DNA]</scope>
    <source>
        <strain evidence="6 7">V22</strain>
    </source>
</reference>
<dbReference type="SUPFAM" id="SSF46785">
    <property type="entry name" value="Winged helix' DNA-binding domain"/>
    <property type="match status" value="1"/>
</dbReference>
<dbReference type="Pfam" id="PF00126">
    <property type="entry name" value="HTH_1"/>
    <property type="match status" value="1"/>
</dbReference>
<evidence type="ECO:0000256" key="4">
    <source>
        <dbReference type="ARBA" id="ARBA00023163"/>
    </source>
</evidence>
<dbReference type="RefSeq" id="WP_145264768.1">
    <property type="nucleotide sequence ID" value="NZ_CP036316.1"/>
</dbReference>
<dbReference type="AlphaFoldDB" id="A0A517TCB1"/>
<dbReference type="Pfam" id="PF03466">
    <property type="entry name" value="LysR_substrate"/>
    <property type="match status" value="1"/>
</dbReference>
<dbReference type="PANTHER" id="PTHR30419">
    <property type="entry name" value="HTH-TYPE TRANSCRIPTIONAL REGULATOR YBHD"/>
    <property type="match status" value="1"/>
</dbReference>
<protein>
    <submittedName>
        <fullName evidence="6">HTH-type transcriptional activator CmpR</fullName>
    </submittedName>
</protein>
<evidence type="ECO:0000313" key="6">
    <source>
        <dbReference type="EMBL" id="QDT66014.1"/>
    </source>
</evidence>
<gene>
    <name evidence="6" type="primary">cmpR</name>
    <name evidence="6" type="ORF">V22_32780</name>
</gene>
<dbReference type="InterPro" id="IPR050950">
    <property type="entry name" value="HTH-type_LysR_regulators"/>
</dbReference>